<gene>
    <name evidence="2" type="ORF">SAMEA4412673_01473</name>
</gene>
<dbReference type="Proteomes" id="UP000215355">
    <property type="component" value="Chromosome 1"/>
</dbReference>
<feature type="transmembrane region" description="Helical" evidence="1">
    <location>
        <begin position="12"/>
        <end position="33"/>
    </location>
</feature>
<dbReference type="KEGG" id="smiz:4412673_01473"/>
<feature type="transmembrane region" description="Helical" evidence="1">
    <location>
        <begin position="100"/>
        <end position="117"/>
    </location>
</feature>
<proteinExistence type="predicted"/>
<evidence type="ECO:0000313" key="2">
    <source>
        <dbReference type="EMBL" id="SNV48038.1"/>
    </source>
</evidence>
<keyword evidence="1" id="KW-1133">Transmembrane helix</keyword>
<dbReference type="AlphaFoldDB" id="A0AAJ5BZS2"/>
<reference evidence="2 3" key="1">
    <citation type="submission" date="2017-06" db="EMBL/GenBank/DDBJ databases">
        <authorList>
            <consortium name="Pathogen Informatics"/>
        </authorList>
    </citation>
    <scope>NUCLEOTIDE SEQUENCE [LARGE SCALE GENOMIC DNA]</scope>
    <source>
        <strain evidence="2 3">NCTC12149</strain>
    </source>
</reference>
<evidence type="ECO:0000256" key="1">
    <source>
        <dbReference type="SAM" id="Phobius"/>
    </source>
</evidence>
<dbReference type="InterPro" id="IPR058068">
    <property type="entry name" value="LIC_13387-like"/>
</dbReference>
<organism evidence="2 3">
    <name type="scientific">Sphingobacterium mizutaii</name>
    <dbReference type="NCBI Taxonomy" id="1010"/>
    <lineage>
        <taxon>Bacteria</taxon>
        <taxon>Pseudomonadati</taxon>
        <taxon>Bacteroidota</taxon>
        <taxon>Sphingobacteriia</taxon>
        <taxon>Sphingobacteriales</taxon>
        <taxon>Sphingobacteriaceae</taxon>
        <taxon>Sphingobacterium</taxon>
    </lineage>
</organism>
<dbReference type="NCBIfam" id="NF047765">
    <property type="entry name" value="LIC_13387_fam"/>
    <property type="match status" value="1"/>
</dbReference>
<evidence type="ECO:0000313" key="3">
    <source>
        <dbReference type="Proteomes" id="UP000215355"/>
    </source>
</evidence>
<name>A0AAJ5BZS2_9SPHI</name>
<dbReference type="RefSeq" id="WP_093095375.1">
    <property type="nucleotide sequence ID" value="NZ_FNGK01000001.1"/>
</dbReference>
<feature type="transmembrane region" description="Helical" evidence="1">
    <location>
        <begin position="65"/>
        <end position="88"/>
    </location>
</feature>
<protein>
    <submittedName>
        <fullName evidence="2">Uncharacterized protein</fullName>
    </submittedName>
</protein>
<dbReference type="EMBL" id="LT906468">
    <property type="protein sequence ID" value="SNV48038.1"/>
    <property type="molecule type" value="Genomic_DNA"/>
</dbReference>
<sequence>MTTTLKIKLFRILWSIGSGILLISGVMHVYGIFFSEDLSPNQPSLIDGMKNTSIQMDPTGTIWNLWIGFHAMFGICLIFMALSILYLLFRYHELFSRQRFLQVLTILTIVSFVWIGYRYLIQDFLIGMSIPFLLFITGFFLTSRWKINKPLTD</sequence>
<accession>A0AAJ5BZS2</accession>
<keyword evidence="1" id="KW-0472">Membrane</keyword>
<feature type="transmembrane region" description="Helical" evidence="1">
    <location>
        <begin position="123"/>
        <end position="141"/>
    </location>
</feature>
<keyword evidence="1" id="KW-0812">Transmembrane</keyword>